<keyword evidence="3" id="KW-1185">Reference proteome</keyword>
<dbReference type="AlphaFoldDB" id="A0A9P4V506"/>
<organism evidence="2 3">
    <name type="scientific">Polyplosphaeria fusca</name>
    <dbReference type="NCBI Taxonomy" id="682080"/>
    <lineage>
        <taxon>Eukaryota</taxon>
        <taxon>Fungi</taxon>
        <taxon>Dikarya</taxon>
        <taxon>Ascomycota</taxon>
        <taxon>Pezizomycotina</taxon>
        <taxon>Dothideomycetes</taxon>
        <taxon>Pleosporomycetidae</taxon>
        <taxon>Pleosporales</taxon>
        <taxon>Tetraplosphaeriaceae</taxon>
        <taxon>Polyplosphaeria</taxon>
    </lineage>
</organism>
<protein>
    <submittedName>
        <fullName evidence="2">Uncharacterized protein</fullName>
    </submittedName>
</protein>
<dbReference type="Proteomes" id="UP000799444">
    <property type="component" value="Unassembled WGS sequence"/>
</dbReference>
<reference evidence="2" key="1">
    <citation type="journal article" date="2020" name="Stud. Mycol.">
        <title>101 Dothideomycetes genomes: a test case for predicting lifestyles and emergence of pathogens.</title>
        <authorList>
            <person name="Haridas S."/>
            <person name="Albert R."/>
            <person name="Binder M."/>
            <person name="Bloem J."/>
            <person name="Labutti K."/>
            <person name="Salamov A."/>
            <person name="Andreopoulos B."/>
            <person name="Baker S."/>
            <person name="Barry K."/>
            <person name="Bills G."/>
            <person name="Bluhm B."/>
            <person name="Cannon C."/>
            <person name="Castanera R."/>
            <person name="Culley D."/>
            <person name="Daum C."/>
            <person name="Ezra D."/>
            <person name="Gonzalez J."/>
            <person name="Henrissat B."/>
            <person name="Kuo A."/>
            <person name="Liang C."/>
            <person name="Lipzen A."/>
            <person name="Lutzoni F."/>
            <person name="Magnuson J."/>
            <person name="Mondo S."/>
            <person name="Nolan M."/>
            <person name="Ohm R."/>
            <person name="Pangilinan J."/>
            <person name="Park H.-J."/>
            <person name="Ramirez L."/>
            <person name="Alfaro M."/>
            <person name="Sun H."/>
            <person name="Tritt A."/>
            <person name="Yoshinaga Y."/>
            <person name="Zwiers L.-H."/>
            <person name="Turgeon B."/>
            <person name="Goodwin S."/>
            <person name="Spatafora J."/>
            <person name="Crous P."/>
            <person name="Grigoriev I."/>
        </authorList>
    </citation>
    <scope>NUCLEOTIDE SEQUENCE</scope>
    <source>
        <strain evidence="2">CBS 125425</strain>
    </source>
</reference>
<feature type="region of interest" description="Disordered" evidence="1">
    <location>
        <begin position="1"/>
        <end position="108"/>
    </location>
</feature>
<proteinExistence type="predicted"/>
<evidence type="ECO:0000313" key="2">
    <source>
        <dbReference type="EMBL" id="KAF2736951.1"/>
    </source>
</evidence>
<dbReference type="EMBL" id="ML996120">
    <property type="protein sequence ID" value="KAF2736951.1"/>
    <property type="molecule type" value="Genomic_DNA"/>
</dbReference>
<accession>A0A9P4V506</accession>
<name>A0A9P4V506_9PLEO</name>
<comment type="caution">
    <text evidence="2">The sequence shown here is derived from an EMBL/GenBank/DDBJ whole genome shotgun (WGS) entry which is preliminary data.</text>
</comment>
<gene>
    <name evidence="2" type="ORF">EJ04DRAFT_139116</name>
</gene>
<feature type="compositionally biased region" description="Polar residues" evidence="1">
    <location>
        <begin position="15"/>
        <end position="26"/>
    </location>
</feature>
<sequence>MERSPPVIGGFPPSLLSTSLKYSNSPGGRPRLTLSANMRPKLVHPDQRLTPDYNSLSTRPGAMGRGPVLKLPSWQTGDQKSAEGLGIAPSRLEDPCQNTRRGCSRAIP</sequence>
<evidence type="ECO:0000256" key="1">
    <source>
        <dbReference type="SAM" id="MobiDB-lite"/>
    </source>
</evidence>
<evidence type="ECO:0000313" key="3">
    <source>
        <dbReference type="Proteomes" id="UP000799444"/>
    </source>
</evidence>